<organism evidence="1 2">
    <name type="scientific">Ixodes persulcatus</name>
    <name type="common">Taiga tick</name>
    <dbReference type="NCBI Taxonomy" id="34615"/>
    <lineage>
        <taxon>Eukaryota</taxon>
        <taxon>Metazoa</taxon>
        <taxon>Ecdysozoa</taxon>
        <taxon>Arthropoda</taxon>
        <taxon>Chelicerata</taxon>
        <taxon>Arachnida</taxon>
        <taxon>Acari</taxon>
        <taxon>Parasitiformes</taxon>
        <taxon>Ixodida</taxon>
        <taxon>Ixodoidea</taxon>
        <taxon>Ixodidae</taxon>
        <taxon>Ixodinae</taxon>
        <taxon>Ixodes</taxon>
    </lineage>
</organism>
<proteinExistence type="predicted"/>
<accession>A0AC60QRT0</accession>
<reference evidence="1 2" key="1">
    <citation type="journal article" date="2020" name="Cell">
        <title>Large-Scale Comparative Analyses of Tick Genomes Elucidate Their Genetic Diversity and Vector Capacities.</title>
        <authorList>
            <consortium name="Tick Genome and Microbiome Consortium (TIGMIC)"/>
            <person name="Jia N."/>
            <person name="Wang J."/>
            <person name="Shi W."/>
            <person name="Du L."/>
            <person name="Sun Y."/>
            <person name="Zhan W."/>
            <person name="Jiang J.F."/>
            <person name="Wang Q."/>
            <person name="Zhang B."/>
            <person name="Ji P."/>
            <person name="Bell-Sakyi L."/>
            <person name="Cui X.M."/>
            <person name="Yuan T.T."/>
            <person name="Jiang B.G."/>
            <person name="Yang W.F."/>
            <person name="Lam T.T."/>
            <person name="Chang Q.C."/>
            <person name="Ding S.J."/>
            <person name="Wang X.J."/>
            <person name="Zhu J.G."/>
            <person name="Ruan X.D."/>
            <person name="Zhao L."/>
            <person name="Wei J.T."/>
            <person name="Ye R.Z."/>
            <person name="Que T.C."/>
            <person name="Du C.H."/>
            <person name="Zhou Y.H."/>
            <person name="Cheng J.X."/>
            <person name="Dai P.F."/>
            <person name="Guo W.B."/>
            <person name="Han X.H."/>
            <person name="Huang E.J."/>
            <person name="Li L.F."/>
            <person name="Wei W."/>
            <person name="Gao Y.C."/>
            <person name="Liu J.Z."/>
            <person name="Shao H.Z."/>
            <person name="Wang X."/>
            <person name="Wang C.C."/>
            <person name="Yang T.C."/>
            <person name="Huo Q.B."/>
            <person name="Li W."/>
            <person name="Chen H.Y."/>
            <person name="Chen S.E."/>
            <person name="Zhou L.G."/>
            <person name="Ni X.B."/>
            <person name="Tian J.H."/>
            <person name="Sheng Y."/>
            <person name="Liu T."/>
            <person name="Pan Y.S."/>
            <person name="Xia L.Y."/>
            <person name="Li J."/>
            <person name="Zhao F."/>
            <person name="Cao W.C."/>
        </authorList>
    </citation>
    <scope>NUCLEOTIDE SEQUENCE [LARGE SCALE GENOMIC DNA]</scope>
    <source>
        <strain evidence="1">Iper-2018</strain>
    </source>
</reference>
<gene>
    <name evidence="1" type="ORF">HPB47_017507</name>
</gene>
<protein>
    <submittedName>
        <fullName evidence="1">Uncharacterized protein</fullName>
    </submittedName>
</protein>
<sequence length="221" mass="24561">MSLRLSAYANALDGAAKIRYIDKVRRCNGADSLALDGNELSFVLADVPNVELMDIKNYLVHSTNFITRDQMKAYKALDAHNYLTSGWVAPPNLKVLPDGMIVVVGKSAILSITKGYAHDYIPTVAKYPTVLLGDLYKDDKPSSWEAVMAECDHIASRLSVDPERVHLDEDFCDIMTGKCKAFFLQALLPELRFRYWTEAAASTPLGDYAVCHCGHPEEGRM</sequence>
<comment type="caution">
    <text evidence="1">The sequence shown here is derived from an EMBL/GenBank/DDBJ whole genome shotgun (WGS) entry which is preliminary data.</text>
</comment>
<dbReference type="EMBL" id="JABSTQ010006453">
    <property type="protein sequence ID" value="KAG0437295.1"/>
    <property type="molecule type" value="Genomic_DNA"/>
</dbReference>
<keyword evidence="2" id="KW-1185">Reference proteome</keyword>
<evidence type="ECO:0000313" key="1">
    <source>
        <dbReference type="EMBL" id="KAG0437295.1"/>
    </source>
</evidence>
<dbReference type="Proteomes" id="UP000805193">
    <property type="component" value="Unassembled WGS sequence"/>
</dbReference>
<name>A0AC60QRT0_IXOPE</name>
<feature type="non-terminal residue" evidence="1">
    <location>
        <position position="221"/>
    </location>
</feature>
<evidence type="ECO:0000313" key="2">
    <source>
        <dbReference type="Proteomes" id="UP000805193"/>
    </source>
</evidence>